<evidence type="ECO:0000313" key="2">
    <source>
        <dbReference type="EMBL" id="KAK1378388.1"/>
    </source>
</evidence>
<organism evidence="2 3">
    <name type="scientific">Heracleum sosnowskyi</name>
    <dbReference type="NCBI Taxonomy" id="360622"/>
    <lineage>
        <taxon>Eukaryota</taxon>
        <taxon>Viridiplantae</taxon>
        <taxon>Streptophyta</taxon>
        <taxon>Embryophyta</taxon>
        <taxon>Tracheophyta</taxon>
        <taxon>Spermatophyta</taxon>
        <taxon>Magnoliopsida</taxon>
        <taxon>eudicotyledons</taxon>
        <taxon>Gunneridae</taxon>
        <taxon>Pentapetalae</taxon>
        <taxon>asterids</taxon>
        <taxon>campanulids</taxon>
        <taxon>Apiales</taxon>
        <taxon>Apiaceae</taxon>
        <taxon>Apioideae</taxon>
        <taxon>apioid superclade</taxon>
        <taxon>Tordylieae</taxon>
        <taxon>Tordyliinae</taxon>
        <taxon>Heracleum</taxon>
    </lineage>
</organism>
<feature type="transmembrane region" description="Helical" evidence="1">
    <location>
        <begin position="53"/>
        <end position="72"/>
    </location>
</feature>
<dbReference type="EMBL" id="JAUIZM010000006">
    <property type="protein sequence ID" value="KAK1378388.1"/>
    <property type="molecule type" value="Genomic_DNA"/>
</dbReference>
<gene>
    <name evidence="2" type="ORF">POM88_025132</name>
</gene>
<feature type="transmembrane region" description="Helical" evidence="1">
    <location>
        <begin position="111"/>
        <end position="133"/>
    </location>
</feature>
<dbReference type="AlphaFoldDB" id="A0AAD8I5U2"/>
<accession>A0AAD8I5U2</accession>
<feature type="transmembrane region" description="Helical" evidence="1">
    <location>
        <begin position="84"/>
        <end position="105"/>
    </location>
</feature>
<comment type="caution">
    <text evidence="2">The sequence shown here is derived from an EMBL/GenBank/DDBJ whole genome shotgun (WGS) entry which is preliminary data.</text>
</comment>
<protein>
    <submittedName>
        <fullName evidence="2">Uncharacterized protein</fullName>
    </submittedName>
</protein>
<reference evidence="2" key="2">
    <citation type="submission" date="2023-05" db="EMBL/GenBank/DDBJ databases">
        <authorList>
            <person name="Schelkunov M.I."/>
        </authorList>
    </citation>
    <scope>NUCLEOTIDE SEQUENCE</scope>
    <source>
        <strain evidence="2">Hsosn_3</strain>
        <tissue evidence="2">Leaf</tissue>
    </source>
</reference>
<keyword evidence="1" id="KW-1133">Transmembrane helix</keyword>
<reference evidence="2" key="1">
    <citation type="submission" date="2023-02" db="EMBL/GenBank/DDBJ databases">
        <title>Genome of toxic invasive species Heracleum sosnowskyi carries increased number of genes despite the absence of recent whole-genome duplications.</title>
        <authorList>
            <person name="Schelkunov M."/>
            <person name="Shtratnikova V."/>
            <person name="Makarenko M."/>
            <person name="Klepikova A."/>
            <person name="Omelchenko D."/>
            <person name="Novikova G."/>
            <person name="Obukhova E."/>
            <person name="Bogdanov V."/>
            <person name="Penin A."/>
            <person name="Logacheva M."/>
        </authorList>
    </citation>
    <scope>NUCLEOTIDE SEQUENCE</scope>
    <source>
        <strain evidence="2">Hsosn_3</strain>
        <tissue evidence="2">Leaf</tissue>
    </source>
</reference>
<name>A0AAD8I5U2_9APIA</name>
<proteinExistence type="predicted"/>
<evidence type="ECO:0000256" key="1">
    <source>
        <dbReference type="SAM" id="Phobius"/>
    </source>
</evidence>
<keyword evidence="3" id="KW-1185">Reference proteome</keyword>
<sequence length="192" mass="21612">MLVCAREKEGERGSFSLFAGVVSNNHYRFLEMSKTGAVVYWAGGKYSDYDRQLLAIVVIFTTTIMFSMEVLARKGAITRFLTKIHRWHGITYILCTLTAVLHEVLMKSPEGAGCLCFVMFVFHELSFIALYATEEISYEVSRTLAMFQCGYLLIHMIEGDHSSAIACSISLLACWIVKVLRLAELRSSPSSR</sequence>
<keyword evidence="1" id="KW-0472">Membrane</keyword>
<keyword evidence="1" id="KW-0812">Transmembrane</keyword>
<dbReference type="Proteomes" id="UP001237642">
    <property type="component" value="Unassembled WGS sequence"/>
</dbReference>
<evidence type="ECO:0000313" key="3">
    <source>
        <dbReference type="Proteomes" id="UP001237642"/>
    </source>
</evidence>